<proteinExistence type="predicted"/>
<organism evidence="2 3">
    <name type="scientific">Croceicoccus esteveae</name>
    <dbReference type="NCBI Taxonomy" id="3075597"/>
    <lineage>
        <taxon>Bacteria</taxon>
        <taxon>Pseudomonadati</taxon>
        <taxon>Pseudomonadota</taxon>
        <taxon>Alphaproteobacteria</taxon>
        <taxon>Sphingomonadales</taxon>
        <taxon>Erythrobacteraceae</taxon>
        <taxon>Croceicoccus</taxon>
    </lineage>
</organism>
<dbReference type="Proteomes" id="UP001259803">
    <property type="component" value="Unassembled WGS sequence"/>
</dbReference>
<evidence type="ECO:0000313" key="2">
    <source>
        <dbReference type="EMBL" id="MDT0577139.1"/>
    </source>
</evidence>
<gene>
    <name evidence="2" type="ORF">RM533_13285</name>
</gene>
<protein>
    <submittedName>
        <fullName evidence="2">AIM24 family protein</fullName>
    </submittedName>
</protein>
<dbReference type="SUPFAM" id="SSF51219">
    <property type="entry name" value="TRAP-like"/>
    <property type="match status" value="1"/>
</dbReference>
<evidence type="ECO:0000313" key="3">
    <source>
        <dbReference type="Proteomes" id="UP001259803"/>
    </source>
</evidence>
<comment type="caution">
    <text evidence="2">The sequence shown here is derived from an EMBL/GenBank/DDBJ whole genome shotgun (WGS) entry which is preliminary data.</text>
</comment>
<evidence type="ECO:0000256" key="1">
    <source>
        <dbReference type="SAM" id="Phobius"/>
    </source>
</evidence>
<dbReference type="RefSeq" id="WP_311341714.1">
    <property type="nucleotide sequence ID" value="NZ_JAVRHS010000019.1"/>
</dbReference>
<dbReference type="Gene3D" id="3.60.160.10">
    <property type="entry name" value="Mitochondrial biogenesis AIM24"/>
    <property type="match status" value="1"/>
</dbReference>
<accession>A0ABU2ZNK6</accession>
<keyword evidence="1" id="KW-0472">Membrane</keyword>
<dbReference type="InterPro" id="IPR036983">
    <property type="entry name" value="AIM24_sf"/>
</dbReference>
<keyword evidence="3" id="KW-1185">Reference proteome</keyword>
<reference evidence="2 3" key="1">
    <citation type="submission" date="2023-09" db="EMBL/GenBank/DDBJ databases">
        <authorList>
            <person name="Rey-Velasco X."/>
        </authorList>
    </citation>
    <scope>NUCLEOTIDE SEQUENCE [LARGE SCALE GENOMIC DNA]</scope>
    <source>
        <strain evidence="2 3">F390</strain>
    </source>
</reference>
<name>A0ABU2ZNK6_9SPHN</name>
<dbReference type="InterPro" id="IPR016031">
    <property type="entry name" value="Trp_RNA-bd_attenuator-like_dom"/>
</dbReference>
<feature type="transmembrane region" description="Helical" evidence="1">
    <location>
        <begin position="185"/>
        <end position="210"/>
    </location>
</feature>
<keyword evidence="1" id="KW-1133">Transmembrane helix</keyword>
<keyword evidence="1" id="KW-0812">Transmembrane</keyword>
<dbReference type="EMBL" id="JAVRHS010000019">
    <property type="protein sequence ID" value="MDT0577139.1"/>
    <property type="molecule type" value="Genomic_DNA"/>
</dbReference>
<sequence>MLAITDPDAVLPLERKRLRLGWVNQELPAVEAARAAVASNGATLTALTDLRAQQARVSQAIPRCNAAAREVRSFEDRWRWRLRKWWDSDEHKALIVLREQRCATARQTMRQRDHLLTVARSRIEARRQANAAFERAAVATSTIERVGRDLGADAAKAQIEWRGSLPQKLRLWSQRLGLPSLLRQAAIALAIVIAVPFLIRIFCYFVLAPAAMRRPAIRLRILRDVSVPIPLAARSTTSVSVRLASGEELLVRQDYLQTTSHAGRKETQWFLDWRHLFTSLASGLAFLTRIRGDGEVTTVSAVRDPLAEVTILTLPEGASCVVQPRALAAVAQPIHRRLRVTTQWRLGSLNAWLTMQLRYVIFHGPARLVIKGGRGVRVEHAEQGRIFGQDQLVGFSADLAYSVTRTETFWPYFFGREQLLKDRVEAGSGVLIIEEAPLSVRRGEVRRGIEGLVDASMKAFGI</sequence>